<accession>A0AAN6UJM8</accession>
<dbReference type="AlphaFoldDB" id="A0AAN6UJM8"/>
<reference evidence="2" key="1">
    <citation type="journal article" date="2023" name="Mol. Phylogenet. Evol.">
        <title>Genome-scale phylogeny and comparative genomics of the fungal order Sordariales.</title>
        <authorList>
            <person name="Hensen N."/>
            <person name="Bonometti L."/>
            <person name="Westerberg I."/>
            <person name="Brannstrom I.O."/>
            <person name="Guillou S."/>
            <person name="Cros-Aarteil S."/>
            <person name="Calhoun S."/>
            <person name="Haridas S."/>
            <person name="Kuo A."/>
            <person name="Mondo S."/>
            <person name="Pangilinan J."/>
            <person name="Riley R."/>
            <person name="LaButti K."/>
            <person name="Andreopoulos B."/>
            <person name="Lipzen A."/>
            <person name="Chen C."/>
            <person name="Yan M."/>
            <person name="Daum C."/>
            <person name="Ng V."/>
            <person name="Clum A."/>
            <person name="Steindorff A."/>
            <person name="Ohm R.A."/>
            <person name="Martin F."/>
            <person name="Silar P."/>
            <person name="Natvig D.O."/>
            <person name="Lalanne C."/>
            <person name="Gautier V."/>
            <person name="Ament-Velasquez S.L."/>
            <person name="Kruys A."/>
            <person name="Hutchinson M.I."/>
            <person name="Powell A.J."/>
            <person name="Barry K."/>
            <person name="Miller A.N."/>
            <person name="Grigoriev I.V."/>
            <person name="Debuchy R."/>
            <person name="Gladieux P."/>
            <person name="Hiltunen Thoren M."/>
            <person name="Johannesson H."/>
        </authorList>
    </citation>
    <scope>NUCLEOTIDE SEQUENCE</scope>
    <source>
        <strain evidence="2">CBS 123565</strain>
    </source>
</reference>
<gene>
    <name evidence="2" type="ORF">BT67DRAFT_442480</name>
</gene>
<comment type="caution">
    <text evidence="2">The sequence shown here is derived from an EMBL/GenBank/DDBJ whole genome shotgun (WGS) entry which is preliminary data.</text>
</comment>
<name>A0AAN6UJM8_9PEZI</name>
<dbReference type="EMBL" id="MU853410">
    <property type="protein sequence ID" value="KAK4133969.1"/>
    <property type="molecule type" value="Genomic_DNA"/>
</dbReference>
<evidence type="ECO:0000256" key="1">
    <source>
        <dbReference type="SAM" id="MobiDB-lite"/>
    </source>
</evidence>
<keyword evidence="3" id="KW-1185">Reference proteome</keyword>
<evidence type="ECO:0000313" key="2">
    <source>
        <dbReference type="EMBL" id="KAK4133969.1"/>
    </source>
</evidence>
<feature type="region of interest" description="Disordered" evidence="1">
    <location>
        <begin position="169"/>
        <end position="194"/>
    </location>
</feature>
<sequence length="194" mass="22350">MRVSTVFFFPLLAVAHKHKKGPEIWGSHNCIDECDMHQAIYCLHENICGRGNIPEHGKARCTIGKSTAYICDYRGKHDKDHTCDVHAIYRAWDMIRIHQNSSTGWFHDGEMTYGFDERCKHNECDNGWKKGNECDHCSNMRDHKKPGPWLVDFEGESCPGYKGYTDRYEHPPAVLGDKSDPESAKPWQQGKRPQ</sequence>
<reference evidence="2" key="2">
    <citation type="submission" date="2023-05" db="EMBL/GenBank/DDBJ databases">
        <authorList>
            <consortium name="Lawrence Berkeley National Laboratory"/>
            <person name="Steindorff A."/>
            <person name="Hensen N."/>
            <person name="Bonometti L."/>
            <person name="Westerberg I."/>
            <person name="Brannstrom I.O."/>
            <person name="Guillou S."/>
            <person name="Cros-Aarteil S."/>
            <person name="Calhoun S."/>
            <person name="Haridas S."/>
            <person name="Kuo A."/>
            <person name="Mondo S."/>
            <person name="Pangilinan J."/>
            <person name="Riley R."/>
            <person name="Labutti K."/>
            <person name="Andreopoulos B."/>
            <person name="Lipzen A."/>
            <person name="Chen C."/>
            <person name="Yanf M."/>
            <person name="Daum C."/>
            <person name="Ng V."/>
            <person name="Clum A."/>
            <person name="Ohm R."/>
            <person name="Martin F."/>
            <person name="Silar P."/>
            <person name="Natvig D."/>
            <person name="Lalanne C."/>
            <person name="Gautier V."/>
            <person name="Ament-Velasquez S.L."/>
            <person name="Kruys A."/>
            <person name="Hutchinson M.I."/>
            <person name="Powell A.J."/>
            <person name="Barry K."/>
            <person name="Miller A.N."/>
            <person name="Grigoriev I.V."/>
            <person name="Debuchy R."/>
            <person name="Gladieux P."/>
            <person name="Thoren M.H."/>
            <person name="Johannesson H."/>
        </authorList>
    </citation>
    <scope>NUCLEOTIDE SEQUENCE</scope>
    <source>
        <strain evidence="2">CBS 123565</strain>
    </source>
</reference>
<dbReference type="Proteomes" id="UP001304895">
    <property type="component" value="Unassembled WGS sequence"/>
</dbReference>
<proteinExistence type="predicted"/>
<protein>
    <submittedName>
        <fullName evidence="2">Uncharacterized protein</fullName>
    </submittedName>
</protein>
<organism evidence="2 3">
    <name type="scientific">Trichocladium antarcticum</name>
    <dbReference type="NCBI Taxonomy" id="1450529"/>
    <lineage>
        <taxon>Eukaryota</taxon>
        <taxon>Fungi</taxon>
        <taxon>Dikarya</taxon>
        <taxon>Ascomycota</taxon>
        <taxon>Pezizomycotina</taxon>
        <taxon>Sordariomycetes</taxon>
        <taxon>Sordariomycetidae</taxon>
        <taxon>Sordariales</taxon>
        <taxon>Chaetomiaceae</taxon>
        <taxon>Trichocladium</taxon>
    </lineage>
</organism>
<evidence type="ECO:0000313" key="3">
    <source>
        <dbReference type="Proteomes" id="UP001304895"/>
    </source>
</evidence>